<evidence type="ECO:0000313" key="2">
    <source>
        <dbReference type="Proteomes" id="UP001056978"/>
    </source>
</evidence>
<name>A0ACB9YC22_PLABR</name>
<protein>
    <submittedName>
        <fullName evidence="1">Transporter</fullName>
    </submittedName>
</protein>
<dbReference type="Proteomes" id="UP001056978">
    <property type="component" value="Chromosome 8"/>
</dbReference>
<sequence length="704" mass="82611">MMNSYADDNVQVMNNSDDVLQNAEMNDSTSGHNVNDGYRNNNNVDDEYRNGGSYYEKENYQAGYDVDNNHRNDSNDRNDLAQGACGDNYMYDMNFNNNSNKELLLNVDKKKKKNKYDNMFNVKNEKKGEEIKDIPYCSFNNFEEGALGIGGAAGVGAAAMIMNNEEDLNESNDYNSFNKEKLKKMDRKKKKILEKNKKKKKEDSNNNNNSTLDDKKFSEVYNSIYENLKKKKEIKQNNNEGNYTNKNDYYEINYNSSDQVNSVSSVDDDSLFNDDVLKKYIIDEIKKYYINRFYELIFAILLIVDNIQVNISNLIDIDNNGIDFLSKKYDLKINEKAKRKFLTLHQFFFDASFIVVNPLIIFIMYLFSNFFNDIYLRDVFVYLSSFIFAVITIITLVVYASGLEQAERSLRRNSTNDHNYQSQNTVDSIEDGNEEKDYNNENDFERYYEKQNNKNEKYVTYNNYPNIYNDQTKKYLTDRSHVEYDHYNNNNELSLNDQYKKQFSELYNNILRIKNEKTLLFYICSLSYLNSVEDIMILMLIPLTSIYVSEFFYINNIFLQVVVAVILISLTKCFENISYYSNKKNIIALKDIFIGIILSGASLLLSLNLQKYVKESKSDIYNFVGLFMSFVNLIFVILTSFFLSILDNFVINYIIHNYVNSICNWCLTVILYFFMIIFLLVFDNFISRFDTLIVINYLHVGMNV</sequence>
<comment type="caution">
    <text evidence="1">The sequence shown here is derived from an EMBL/GenBank/DDBJ whole genome shotgun (WGS) entry which is preliminary data.</text>
</comment>
<proteinExistence type="predicted"/>
<dbReference type="EMBL" id="CM043776">
    <property type="protein sequence ID" value="KAI4839027.1"/>
    <property type="molecule type" value="Genomic_DNA"/>
</dbReference>
<evidence type="ECO:0000313" key="1">
    <source>
        <dbReference type="EMBL" id="KAI4839027.1"/>
    </source>
</evidence>
<reference evidence="1" key="1">
    <citation type="submission" date="2022-06" db="EMBL/GenBank/DDBJ databases">
        <title>The First Complete Genome of the Simian Malaria Parasite Plasmodium brasilianum.</title>
        <authorList>
            <person name="Bajic M."/>
            <person name="Ravishankar S."/>
        </authorList>
    </citation>
    <scope>NUCLEOTIDE SEQUENCE</scope>
    <source>
        <strain evidence="1">Bolivian I</strain>
    </source>
</reference>
<organism evidence="1 2">
    <name type="scientific">Plasmodium brasilianum</name>
    <dbReference type="NCBI Taxonomy" id="5824"/>
    <lineage>
        <taxon>Eukaryota</taxon>
        <taxon>Sar</taxon>
        <taxon>Alveolata</taxon>
        <taxon>Apicomplexa</taxon>
        <taxon>Aconoidasida</taxon>
        <taxon>Haemosporida</taxon>
        <taxon>Plasmodiidae</taxon>
        <taxon>Plasmodium</taxon>
        <taxon>Plasmodium (Plasmodium)</taxon>
    </lineage>
</organism>
<gene>
    <name evidence="1" type="ORF">MKS88_002539</name>
</gene>
<keyword evidence="2" id="KW-1185">Reference proteome</keyword>
<accession>A0ACB9YC22</accession>